<proteinExistence type="predicted"/>
<keyword evidence="1" id="KW-1133">Transmembrane helix</keyword>
<reference evidence="2 3" key="1">
    <citation type="journal article" date="2020" name="Antonie Van Leeuwenhoek">
        <title>Stenotrophomonas cyclobalanopsidis sp. nov., isolated from the leaf spot disease of Cyclobalanopsis patelliformis.</title>
        <authorList>
            <person name="Bian D.R."/>
            <person name="Xue H."/>
            <person name="Piao C.G."/>
            <person name="Li Y."/>
        </authorList>
    </citation>
    <scope>NUCLEOTIDE SEQUENCE [LARGE SCALE GENOMIC DNA]</scope>
    <source>
        <strain evidence="2 3">TPQG1-4</strain>
    </source>
</reference>
<comment type="caution">
    <text evidence="2">The sequence shown here is derived from an EMBL/GenBank/DDBJ whole genome shotgun (WGS) entry which is preliminary data.</text>
</comment>
<evidence type="ECO:0000256" key="1">
    <source>
        <dbReference type="SAM" id="Phobius"/>
    </source>
</evidence>
<evidence type="ECO:0000313" key="2">
    <source>
        <dbReference type="EMBL" id="KAA9001461.1"/>
    </source>
</evidence>
<organism evidence="2 3">
    <name type="scientific">Stenotrophomonas cyclobalanopsidis</name>
    <dbReference type="NCBI Taxonomy" id="2771362"/>
    <lineage>
        <taxon>Bacteria</taxon>
        <taxon>Pseudomonadati</taxon>
        <taxon>Pseudomonadota</taxon>
        <taxon>Gammaproteobacteria</taxon>
        <taxon>Lysobacterales</taxon>
        <taxon>Lysobacteraceae</taxon>
        <taxon>Stenotrophomonas</taxon>
    </lineage>
</organism>
<protein>
    <recommendedName>
        <fullName evidence="4">Translocation/assembly module TamB</fullName>
    </recommendedName>
</protein>
<accession>A0ABQ6T2U3</accession>
<gene>
    <name evidence="2" type="ORF">FJU31_05715</name>
</gene>
<keyword evidence="1" id="KW-0472">Membrane</keyword>
<dbReference type="RefSeq" id="WP_150453882.1">
    <property type="nucleotide sequence ID" value="NZ_VYKI01000005.1"/>
</dbReference>
<dbReference type="Proteomes" id="UP000326367">
    <property type="component" value="Unassembled WGS sequence"/>
</dbReference>
<keyword evidence="1" id="KW-0812">Transmembrane</keyword>
<feature type="transmembrane region" description="Helical" evidence="1">
    <location>
        <begin position="17"/>
        <end position="37"/>
    </location>
</feature>
<sequence length="728" mass="79665">MPAFPARFTQWPRRWRLLAWSVAGVYALYLLAGNIFLNTPLFDLVTNRKPQKFVMRTGPAITLLPGHVIAWNVHMRGHVNHTVYVLHADRASARLALWPLFHREVRVPHLQASGVSAEVTRVDDVVPPPPRGHQGWTLRFDAIHSDSIQHARFGKLLIIGQGQGTVGFRKQLRGGPSELYDSQVAFSDAIASYDGVQLLDAMKVEATFGYPWHYRDQAPGLAKFDILRAALKVDARSHGIRVDTDARTLAVSSSPSTGQLQADITLDRGTLQPGSRAVWRVPLQAGAGAPDRGTLALQLNAAQDIRLQARLPAREGTGASLDADLHITGRKIPFREPGQLIERTSGRVQGEWIFTSLNWIPALFLRKPWVQLDGGGTVRADLQLKAGELAAGSTVDIPEAAATAEVAGVRLTGTASAHGELAPGTPTRATLDVRVPRFNARAGSEKRDTLFDGRDLSLVLSGDGRLREFRKDMRARLRFSNATIPDLTAYNRYLGKGQAKLLGGTGSLTGDVELDTDGRVGHGTATLLGNGARLQVAGLDLLGNAEVDATLRRADFKQRYFDLSGTSVQLRNVQVGQQQRKRPWQGRVQFKQGRIDAQAPFRVDASAALTMSDAAPLLAVFAERGDYPRWALSLLDAGQVNATTRLRWEAGHLVLDGLEAENERLSLRARLDLLEQNKRGDLYLRWGLLGAGIEMKGKERKWHLAGAREWFDGRPALLPADGAPGTAE</sequence>
<name>A0ABQ6T2U3_9GAMM</name>
<keyword evidence="3" id="KW-1185">Reference proteome</keyword>
<evidence type="ECO:0000313" key="3">
    <source>
        <dbReference type="Proteomes" id="UP000326367"/>
    </source>
</evidence>
<dbReference type="EMBL" id="VYKI01000005">
    <property type="protein sequence ID" value="KAA9001461.1"/>
    <property type="molecule type" value="Genomic_DNA"/>
</dbReference>
<evidence type="ECO:0008006" key="4">
    <source>
        <dbReference type="Google" id="ProtNLM"/>
    </source>
</evidence>